<proteinExistence type="predicted"/>
<sequence>MSGSNGGLDFDYPARNKTLYQEQIEVGHVDGDGNAVFNDWYREDGSQLFTGEVLKLRAGHFLKNCILPASTYFTAGVTPDGKARLRCMREWPWKECKRTLEEYKRWRVKYTVEGTISFHGRGIQPISREDAEDTAQDAHTSPPRDQYQTQVAEEREEEDQAYEDQRGSA</sequence>
<dbReference type="Proteomes" id="UP001243989">
    <property type="component" value="Unassembled WGS sequence"/>
</dbReference>
<reference evidence="2" key="1">
    <citation type="submission" date="2021-06" db="EMBL/GenBank/DDBJ databases">
        <title>Comparative genomics, transcriptomics and evolutionary studies reveal genomic signatures of adaptation to plant cell wall in hemibiotrophic fungi.</title>
        <authorList>
            <consortium name="DOE Joint Genome Institute"/>
            <person name="Baroncelli R."/>
            <person name="Diaz J.F."/>
            <person name="Benocci T."/>
            <person name="Peng M."/>
            <person name="Battaglia E."/>
            <person name="Haridas S."/>
            <person name="Andreopoulos W."/>
            <person name="Labutti K."/>
            <person name="Pangilinan J."/>
            <person name="Floch G.L."/>
            <person name="Makela M.R."/>
            <person name="Henrissat B."/>
            <person name="Grigoriev I.V."/>
            <person name="Crouch J.A."/>
            <person name="De Vries R.P."/>
            <person name="Sukno S.A."/>
            <person name="Thon M.R."/>
        </authorList>
    </citation>
    <scope>NUCLEOTIDE SEQUENCE</scope>
    <source>
        <strain evidence="2">CBS 102054</strain>
    </source>
</reference>
<dbReference type="EMBL" id="JAHMHQ010000015">
    <property type="protein sequence ID" value="KAK1634415.1"/>
    <property type="molecule type" value="Genomic_DNA"/>
</dbReference>
<organism evidence="2 3">
    <name type="scientific">Colletotrichum phormii</name>
    <dbReference type="NCBI Taxonomy" id="359342"/>
    <lineage>
        <taxon>Eukaryota</taxon>
        <taxon>Fungi</taxon>
        <taxon>Dikarya</taxon>
        <taxon>Ascomycota</taxon>
        <taxon>Pezizomycotina</taxon>
        <taxon>Sordariomycetes</taxon>
        <taxon>Hypocreomycetidae</taxon>
        <taxon>Glomerellales</taxon>
        <taxon>Glomerellaceae</taxon>
        <taxon>Colletotrichum</taxon>
        <taxon>Colletotrichum acutatum species complex</taxon>
    </lineage>
</organism>
<evidence type="ECO:0000313" key="2">
    <source>
        <dbReference type="EMBL" id="KAK1634415.1"/>
    </source>
</evidence>
<evidence type="ECO:0000256" key="1">
    <source>
        <dbReference type="SAM" id="MobiDB-lite"/>
    </source>
</evidence>
<comment type="caution">
    <text evidence="2">The sequence shown here is derived from an EMBL/GenBank/DDBJ whole genome shotgun (WGS) entry which is preliminary data.</text>
</comment>
<feature type="region of interest" description="Disordered" evidence="1">
    <location>
        <begin position="121"/>
        <end position="169"/>
    </location>
</feature>
<dbReference type="GeneID" id="85477508"/>
<dbReference type="RefSeq" id="XP_060443022.1">
    <property type="nucleotide sequence ID" value="XM_060592646.1"/>
</dbReference>
<keyword evidence="3" id="KW-1185">Reference proteome</keyword>
<accession>A0AAI9ZLY4</accession>
<dbReference type="AlphaFoldDB" id="A0AAI9ZLY4"/>
<evidence type="ECO:0000313" key="3">
    <source>
        <dbReference type="Proteomes" id="UP001243989"/>
    </source>
</evidence>
<gene>
    <name evidence="2" type="ORF">BDP81DRAFT_451627</name>
</gene>
<protein>
    <submittedName>
        <fullName evidence="2">Uncharacterized protein</fullName>
    </submittedName>
</protein>
<name>A0AAI9ZLY4_9PEZI</name>